<reference evidence="1" key="2">
    <citation type="journal article" date="2015" name="Fish Shellfish Immunol.">
        <title>Early steps in the European eel (Anguilla anguilla)-Vibrio vulnificus interaction in the gills: Role of the RtxA13 toxin.</title>
        <authorList>
            <person name="Callol A."/>
            <person name="Pajuelo D."/>
            <person name="Ebbesson L."/>
            <person name="Teles M."/>
            <person name="MacKenzie S."/>
            <person name="Amaro C."/>
        </authorList>
    </citation>
    <scope>NUCLEOTIDE SEQUENCE</scope>
</reference>
<evidence type="ECO:0000313" key="1">
    <source>
        <dbReference type="EMBL" id="JAH34453.1"/>
    </source>
</evidence>
<accession>A0A0E9S1R1</accession>
<sequence length="36" mass="4032">MTARELALIGMNKTRVKPSIWLNLTHVIRPINGVTS</sequence>
<proteinExistence type="predicted"/>
<dbReference type="AlphaFoldDB" id="A0A0E9S1R1"/>
<protein>
    <submittedName>
        <fullName evidence="1">Uncharacterized protein</fullName>
    </submittedName>
</protein>
<name>A0A0E9S1R1_ANGAN</name>
<organism evidence="1">
    <name type="scientific">Anguilla anguilla</name>
    <name type="common">European freshwater eel</name>
    <name type="synonym">Muraena anguilla</name>
    <dbReference type="NCBI Taxonomy" id="7936"/>
    <lineage>
        <taxon>Eukaryota</taxon>
        <taxon>Metazoa</taxon>
        <taxon>Chordata</taxon>
        <taxon>Craniata</taxon>
        <taxon>Vertebrata</taxon>
        <taxon>Euteleostomi</taxon>
        <taxon>Actinopterygii</taxon>
        <taxon>Neopterygii</taxon>
        <taxon>Teleostei</taxon>
        <taxon>Anguilliformes</taxon>
        <taxon>Anguillidae</taxon>
        <taxon>Anguilla</taxon>
    </lineage>
</organism>
<dbReference type="EMBL" id="GBXM01074124">
    <property type="protein sequence ID" value="JAH34453.1"/>
    <property type="molecule type" value="Transcribed_RNA"/>
</dbReference>
<reference evidence="1" key="1">
    <citation type="submission" date="2014-11" db="EMBL/GenBank/DDBJ databases">
        <authorList>
            <person name="Amaro Gonzalez C."/>
        </authorList>
    </citation>
    <scope>NUCLEOTIDE SEQUENCE</scope>
</reference>